<protein>
    <submittedName>
        <fullName evidence="2">DUF6314 family protein</fullName>
    </submittedName>
</protein>
<proteinExistence type="predicted"/>
<evidence type="ECO:0000259" key="1">
    <source>
        <dbReference type="Pfam" id="PF19834"/>
    </source>
</evidence>
<dbReference type="RefSeq" id="WP_019017291.1">
    <property type="nucleotide sequence ID" value="NZ_BMXD01000003.1"/>
</dbReference>
<dbReference type="Proteomes" id="UP001595640">
    <property type="component" value="Unassembled WGS sequence"/>
</dbReference>
<gene>
    <name evidence="2" type="ORF">ACFOEI_07155</name>
</gene>
<dbReference type="Pfam" id="PF19834">
    <property type="entry name" value="DUF6314"/>
    <property type="match status" value="1"/>
</dbReference>
<name>A0ABV7M0Q5_9GAMM</name>
<dbReference type="EMBL" id="JBHRUH010000012">
    <property type="protein sequence ID" value="MFC3291843.1"/>
    <property type="molecule type" value="Genomic_DNA"/>
</dbReference>
<dbReference type="InterPro" id="IPR045632">
    <property type="entry name" value="DUF6314"/>
</dbReference>
<accession>A0ABV7M0Q5</accession>
<evidence type="ECO:0000313" key="3">
    <source>
        <dbReference type="Proteomes" id="UP001595640"/>
    </source>
</evidence>
<sequence>MVDQPSIAGAQARILQLRRHLSSLVSVSFRSRSGPHSQCHWSGQGNGQIQVAQAEDDSLLIHESGHFQLDIPAPSYEHRPVASEPRPIPFRNVFRWRFFEDRVSLSHERRGAESAVWLFDLVAAPGATDLISHRPHLCIDDHYLAKLAFEPDGFNLTWRITGPRKDEQIHYRYRSA</sequence>
<comment type="caution">
    <text evidence="2">The sequence shown here is derived from an EMBL/GenBank/DDBJ whole genome shotgun (WGS) entry which is preliminary data.</text>
</comment>
<evidence type="ECO:0000313" key="2">
    <source>
        <dbReference type="EMBL" id="MFC3291843.1"/>
    </source>
</evidence>
<organism evidence="2 3">
    <name type="scientific">Modicisalibacter luteus</name>
    <dbReference type="NCBI Taxonomy" id="453962"/>
    <lineage>
        <taxon>Bacteria</taxon>
        <taxon>Pseudomonadati</taxon>
        <taxon>Pseudomonadota</taxon>
        <taxon>Gammaproteobacteria</taxon>
        <taxon>Oceanospirillales</taxon>
        <taxon>Halomonadaceae</taxon>
        <taxon>Modicisalibacter</taxon>
    </lineage>
</organism>
<feature type="domain" description="DUF6314" evidence="1">
    <location>
        <begin position="42"/>
        <end position="174"/>
    </location>
</feature>
<reference evidence="3" key="1">
    <citation type="journal article" date="2019" name="Int. J. Syst. Evol. Microbiol.">
        <title>The Global Catalogue of Microorganisms (GCM) 10K type strain sequencing project: providing services to taxonomists for standard genome sequencing and annotation.</title>
        <authorList>
            <consortium name="The Broad Institute Genomics Platform"/>
            <consortium name="The Broad Institute Genome Sequencing Center for Infectious Disease"/>
            <person name="Wu L."/>
            <person name="Ma J."/>
        </authorList>
    </citation>
    <scope>NUCLEOTIDE SEQUENCE [LARGE SCALE GENOMIC DNA]</scope>
    <source>
        <strain evidence="3">KCTC 12847</strain>
    </source>
</reference>
<keyword evidence="3" id="KW-1185">Reference proteome</keyword>